<proteinExistence type="predicted"/>
<keyword evidence="2" id="KW-0732">Signal</keyword>
<keyword evidence="4" id="KW-1185">Reference proteome</keyword>
<evidence type="ECO:0000313" key="3">
    <source>
        <dbReference type="EMBL" id="KAJ1911692.1"/>
    </source>
</evidence>
<evidence type="ECO:0000256" key="2">
    <source>
        <dbReference type="SAM" id="SignalP"/>
    </source>
</evidence>
<name>A0A9W7ZMP6_9FUNG</name>
<feature type="signal peptide" evidence="2">
    <location>
        <begin position="1"/>
        <end position="24"/>
    </location>
</feature>
<comment type="caution">
    <text evidence="3">The sequence shown here is derived from an EMBL/GenBank/DDBJ whole genome shotgun (WGS) entry which is preliminary data.</text>
</comment>
<organism evidence="3 4">
    <name type="scientific">Mycoemilia scoparia</name>
    <dbReference type="NCBI Taxonomy" id="417184"/>
    <lineage>
        <taxon>Eukaryota</taxon>
        <taxon>Fungi</taxon>
        <taxon>Fungi incertae sedis</taxon>
        <taxon>Zoopagomycota</taxon>
        <taxon>Kickxellomycotina</taxon>
        <taxon>Kickxellomycetes</taxon>
        <taxon>Kickxellales</taxon>
        <taxon>Kickxellaceae</taxon>
        <taxon>Mycoemilia</taxon>
    </lineage>
</organism>
<protein>
    <recommendedName>
        <fullName evidence="5">Secreted protein</fullName>
    </recommendedName>
</protein>
<gene>
    <name evidence="3" type="ORF">H4219_005858</name>
</gene>
<feature type="chain" id="PRO_5040928938" description="Secreted protein" evidence="2">
    <location>
        <begin position="25"/>
        <end position="176"/>
    </location>
</feature>
<evidence type="ECO:0000313" key="4">
    <source>
        <dbReference type="Proteomes" id="UP001150538"/>
    </source>
</evidence>
<dbReference type="AlphaFoldDB" id="A0A9W7ZMP6"/>
<evidence type="ECO:0000256" key="1">
    <source>
        <dbReference type="SAM" id="MobiDB-lite"/>
    </source>
</evidence>
<dbReference type="Proteomes" id="UP001150538">
    <property type="component" value="Unassembled WGS sequence"/>
</dbReference>
<dbReference type="EMBL" id="JANBPU010000420">
    <property type="protein sequence ID" value="KAJ1911692.1"/>
    <property type="molecule type" value="Genomic_DNA"/>
</dbReference>
<accession>A0A9W7ZMP6</accession>
<sequence>MHSIKKLAITGTLLLPFLFGAVSAINDDGGVAPTAPEYASGFTTHVVLGGDDGGDNTQGSEDSEDGLNFSPEVLDKIQELSSAIEKNPSAQPSDPEFKDNLVFVSRELGLEKAADAFERATEGAKVPDLAIFSLIQSIAEHSPKIQKGHFNSNNPVDVAILTLSGYLSYLVSPNLV</sequence>
<feature type="region of interest" description="Disordered" evidence="1">
    <location>
        <begin position="47"/>
        <end position="68"/>
    </location>
</feature>
<evidence type="ECO:0008006" key="5">
    <source>
        <dbReference type="Google" id="ProtNLM"/>
    </source>
</evidence>
<reference evidence="3" key="1">
    <citation type="submission" date="2022-07" db="EMBL/GenBank/DDBJ databases">
        <title>Phylogenomic reconstructions and comparative analyses of Kickxellomycotina fungi.</title>
        <authorList>
            <person name="Reynolds N.K."/>
            <person name="Stajich J.E."/>
            <person name="Barry K."/>
            <person name="Grigoriev I.V."/>
            <person name="Crous P."/>
            <person name="Smith M.E."/>
        </authorList>
    </citation>
    <scope>NUCLEOTIDE SEQUENCE</scope>
    <source>
        <strain evidence="3">NBRC 100468</strain>
    </source>
</reference>